<feature type="domain" description="Glycosyltransferase RgtA/B/C/D-like" evidence="9">
    <location>
        <begin position="53"/>
        <end position="213"/>
    </location>
</feature>
<feature type="transmembrane region" description="Helical" evidence="8">
    <location>
        <begin position="302"/>
        <end position="319"/>
    </location>
</feature>
<feature type="transmembrane region" description="Helical" evidence="8">
    <location>
        <begin position="196"/>
        <end position="215"/>
    </location>
</feature>
<dbReference type="GO" id="GO:0016763">
    <property type="term" value="F:pentosyltransferase activity"/>
    <property type="evidence" value="ECO:0007669"/>
    <property type="project" value="TreeGrafter"/>
</dbReference>
<feature type="transmembrane region" description="Helical" evidence="8">
    <location>
        <begin position="104"/>
        <end position="126"/>
    </location>
</feature>
<keyword evidence="5 8" id="KW-0812">Transmembrane</keyword>
<feature type="transmembrane region" description="Helical" evidence="8">
    <location>
        <begin position="331"/>
        <end position="349"/>
    </location>
</feature>
<accession>M4V8Z6</accession>
<sequence length="483" mass="54988">MSFSSALKQNWFFWLGLFLITLLRLRVASQFGLGVDEAHYALYGQYLDWSYFDHPPLVGWTQALFQLLPINPLVQVRLAAILIAILTSKLALDYLLSKNIPRHLAALSVLALNLTPMFNAMSIALLPDTLLMPLTFLIITSTENILRATNLKNWCLLGLWLGLAGLAKYTSVVYILALVLTFAYNKKLKELLNYRLWIGVLISFVLIAPILYWNIQNDFASFQYQADHVLKIDTQMLSNFASSVAVQMVSWGIGPFWAALILHVILLRKFKQYPQLQTSLIFASVFLGFFIYVSLAEVLLPHWMLIYFILMIPVAYSLIAQNDRWKKLNILGASFSAVLTLALLFELGFKLLPAKWMAGAYEGIYGWEEIMSGASEKLNEISAEKKGLAVMNWTLGSRAMYYNKTDTPVFVIDSRQDQFDIWMPEAPLNYDLIVVIESRKKDEHTSHLNCSELTLVGQKTSVLKNVPVNEFLYYHCANFLGYK</sequence>
<dbReference type="EMBL" id="CP003537">
    <property type="protein sequence ID" value="AGH95882.1"/>
    <property type="molecule type" value="Genomic_DNA"/>
</dbReference>
<dbReference type="InterPro" id="IPR050297">
    <property type="entry name" value="LipidA_mod_glycosyltrf_83"/>
</dbReference>
<evidence type="ECO:0000259" key="9">
    <source>
        <dbReference type="Pfam" id="PF13231"/>
    </source>
</evidence>
<reference evidence="10 11" key="1">
    <citation type="journal article" date="2013" name="ISME J.">
        <title>By their genes ye shall know them: genomic signatures of predatory bacteria.</title>
        <authorList>
            <person name="Pasternak Z."/>
            <person name="Pietrokovski S."/>
            <person name="Rotem O."/>
            <person name="Gophna U."/>
            <person name="Lurie-Weinberger M.N."/>
            <person name="Jurkevitch E."/>
        </authorList>
    </citation>
    <scope>NUCLEOTIDE SEQUENCE [LARGE SCALE GENOMIC DNA]</scope>
    <source>
        <strain evidence="10 11">JSS</strain>
    </source>
</reference>
<dbReference type="KEGG" id="bex:A11Q_1666"/>
<evidence type="ECO:0000313" key="10">
    <source>
        <dbReference type="EMBL" id="AGH95882.1"/>
    </source>
</evidence>
<dbReference type="InterPro" id="IPR038731">
    <property type="entry name" value="RgtA/B/C-like"/>
</dbReference>
<dbReference type="HOGENOM" id="CLU_016165_3_0_7"/>
<evidence type="ECO:0000313" key="11">
    <source>
        <dbReference type="Proteomes" id="UP000012040"/>
    </source>
</evidence>
<keyword evidence="6 8" id="KW-1133">Transmembrane helix</keyword>
<evidence type="ECO:0000256" key="4">
    <source>
        <dbReference type="ARBA" id="ARBA00022679"/>
    </source>
</evidence>
<evidence type="ECO:0000256" key="8">
    <source>
        <dbReference type="SAM" id="Phobius"/>
    </source>
</evidence>
<evidence type="ECO:0000256" key="5">
    <source>
        <dbReference type="ARBA" id="ARBA00022692"/>
    </source>
</evidence>
<dbReference type="Proteomes" id="UP000012040">
    <property type="component" value="Chromosome"/>
</dbReference>
<name>M4V8Z6_9BACT</name>
<feature type="transmembrane region" description="Helical" evidence="8">
    <location>
        <begin position="159"/>
        <end position="184"/>
    </location>
</feature>
<dbReference type="PANTHER" id="PTHR33908:SF11">
    <property type="entry name" value="MEMBRANE PROTEIN"/>
    <property type="match status" value="1"/>
</dbReference>
<dbReference type="Pfam" id="PF13231">
    <property type="entry name" value="PMT_2"/>
    <property type="match status" value="1"/>
</dbReference>
<dbReference type="GO" id="GO:0009103">
    <property type="term" value="P:lipopolysaccharide biosynthetic process"/>
    <property type="evidence" value="ECO:0007669"/>
    <property type="project" value="UniProtKB-ARBA"/>
</dbReference>
<keyword evidence="11" id="KW-1185">Reference proteome</keyword>
<dbReference type="eggNOG" id="COG1807">
    <property type="taxonomic scope" value="Bacteria"/>
</dbReference>
<feature type="transmembrane region" description="Helical" evidence="8">
    <location>
        <begin position="244"/>
        <end position="267"/>
    </location>
</feature>
<organism evidence="10 11">
    <name type="scientific">Pseudobdellovibrio exovorus JSS</name>
    <dbReference type="NCBI Taxonomy" id="1184267"/>
    <lineage>
        <taxon>Bacteria</taxon>
        <taxon>Pseudomonadati</taxon>
        <taxon>Bdellovibrionota</taxon>
        <taxon>Bdellovibrionia</taxon>
        <taxon>Bdellovibrionales</taxon>
        <taxon>Pseudobdellovibrionaceae</taxon>
        <taxon>Pseudobdellovibrio</taxon>
    </lineage>
</organism>
<dbReference type="AlphaFoldDB" id="M4V8Z6"/>
<protein>
    <recommendedName>
        <fullName evidence="9">Glycosyltransferase RgtA/B/C/D-like domain-containing protein</fullName>
    </recommendedName>
</protein>
<dbReference type="OrthoDB" id="5293184at2"/>
<evidence type="ECO:0000256" key="7">
    <source>
        <dbReference type="ARBA" id="ARBA00023136"/>
    </source>
</evidence>
<evidence type="ECO:0000256" key="2">
    <source>
        <dbReference type="ARBA" id="ARBA00022475"/>
    </source>
</evidence>
<keyword evidence="4" id="KW-0808">Transferase</keyword>
<evidence type="ECO:0000256" key="6">
    <source>
        <dbReference type="ARBA" id="ARBA00022989"/>
    </source>
</evidence>
<comment type="subcellular location">
    <subcellularLocation>
        <location evidence="1">Cell membrane</location>
        <topology evidence="1">Multi-pass membrane protein</topology>
    </subcellularLocation>
</comment>
<keyword evidence="2" id="KW-1003">Cell membrane</keyword>
<dbReference type="RefSeq" id="WP_015470372.1">
    <property type="nucleotide sequence ID" value="NC_020813.1"/>
</dbReference>
<keyword evidence="3" id="KW-0328">Glycosyltransferase</keyword>
<dbReference type="GO" id="GO:0005886">
    <property type="term" value="C:plasma membrane"/>
    <property type="evidence" value="ECO:0007669"/>
    <property type="project" value="UniProtKB-SubCell"/>
</dbReference>
<dbReference type="PATRIC" id="fig|1184267.3.peg.1687"/>
<dbReference type="STRING" id="1184267.A11Q_1666"/>
<evidence type="ECO:0000256" key="1">
    <source>
        <dbReference type="ARBA" id="ARBA00004651"/>
    </source>
</evidence>
<gene>
    <name evidence="10" type="ORF">A11Q_1666</name>
</gene>
<feature type="transmembrane region" description="Helical" evidence="8">
    <location>
        <begin position="279"/>
        <end position="296"/>
    </location>
</feature>
<feature type="transmembrane region" description="Helical" evidence="8">
    <location>
        <begin position="74"/>
        <end position="92"/>
    </location>
</feature>
<proteinExistence type="predicted"/>
<dbReference type="PANTHER" id="PTHR33908">
    <property type="entry name" value="MANNOSYLTRANSFERASE YKCB-RELATED"/>
    <property type="match status" value="1"/>
</dbReference>
<keyword evidence="7 8" id="KW-0472">Membrane</keyword>
<evidence type="ECO:0000256" key="3">
    <source>
        <dbReference type="ARBA" id="ARBA00022676"/>
    </source>
</evidence>